<dbReference type="EMBL" id="JAHZST010000005">
    <property type="protein sequence ID" value="MBW8183837.1"/>
    <property type="molecule type" value="Genomic_DNA"/>
</dbReference>
<dbReference type="Pfam" id="PF01739">
    <property type="entry name" value="CheR"/>
    <property type="match status" value="1"/>
</dbReference>
<dbReference type="InterPro" id="IPR029063">
    <property type="entry name" value="SAM-dependent_MTases_sf"/>
</dbReference>
<dbReference type="Pfam" id="PF03705">
    <property type="entry name" value="CheR_N"/>
    <property type="match status" value="1"/>
</dbReference>
<dbReference type="PROSITE" id="PS50123">
    <property type="entry name" value="CHER"/>
    <property type="match status" value="1"/>
</dbReference>
<protein>
    <submittedName>
        <fullName evidence="2">Protein-glutamate O-methyltransferase CheR</fullName>
    </submittedName>
</protein>
<dbReference type="SUPFAM" id="SSF47757">
    <property type="entry name" value="Chemotaxis receptor methyltransferase CheR, N-terminal domain"/>
    <property type="match status" value="1"/>
</dbReference>
<organism evidence="2 3">
    <name type="scientific">Shewanella nanhaiensis</name>
    <dbReference type="NCBI Taxonomy" id="2864872"/>
    <lineage>
        <taxon>Bacteria</taxon>
        <taxon>Pseudomonadati</taxon>
        <taxon>Pseudomonadota</taxon>
        <taxon>Gammaproteobacteria</taxon>
        <taxon>Alteromonadales</taxon>
        <taxon>Shewanellaceae</taxon>
        <taxon>Shewanella</taxon>
    </lineage>
</organism>
<reference evidence="2 3" key="1">
    <citation type="submission" date="2021-07" db="EMBL/GenBank/DDBJ databases">
        <title>Shewanella sp. nov, isolated from SCS.</title>
        <authorList>
            <person name="Cao W.R."/>
        </authorList>
    </citation>
    <scope>NUCLEOTIDE SEQUENCE [LARGE SCALE GENOMIC DNA]</scope>
    <source>
        <strain evidence="2 3">NR704-98</strain>
    </source>
</reference>
<dbReference type="Gene3D" id="3.40.50.150">
    <property type="entry name" value="Vaccinia Virus protein VP39"/>
    <property type="match status" value="1"/>
</dbReference>
<dbReference type="InterPro" id="IPR022641">
    <property type="entry name" value="CheR_N"/>
</dbReference>
<dbReference type="InterPro" id="IPR022642">
    <property type="entry name" value="CheR_C"/>
</dbReference>
<gene>
    <name evidence="2" type="ORF">K0625_09155</name>
</gene>
<dbReference type="Proteomes" id="UP001195963">
    <property type="component" value="Unassembled WGS sequence"/>
</dbReference>
<sequence length="279" mass="32881">MLCMKPEDMQEFEINQLLEAIYFRYGYDFRDYSKASLERRVLHRVQQSDLGSISEMLPRIMHDTEFFELFLRDMSVTVTEMFRDPKVFKKLRKEVFTQLKTYSRVNIWHAGCATGEEVYSMAIMLKEEGLLDRTRIYATDYNNHSLDIAEKGIYPAEKMKGYTESYITAGGKASFADYYLAKFGSAKMVESLKEHITFANHNLMKDQPFAEMHLIVCRNVLIYFNPKLQDRVLTLFKDSLISRGFLLLGDKETLDFSQVKPSFETFSKEERIFRRMMYV</sequence>
<evidence type="ECO:0000259" key="1">
    <source>
        <dbReference type="PROSITE" id="PS50123"/>
    </source>
</evidence>
<dbReference type="SMART" id="SM00138">
    <property type="entry name" value="MeTrc"/>
    <property type="match status" value="1"/>
</dbReference>
<dbReference type="SUPFAM" id="SSF53335">
    <property type="entry name" value="S-adenosyl-L-methionine-dependent methyltransferases"/>
    <property type="match status" value="1"/>
</dbReference>
<dbReference type="InterPro" id="IPR000780">
    <property type="entry name" value="CheR_MeTrfase"/>
</dbReference>
<keyword evidence="3" id="KW-1185">Reference proteome</keyword>
<comment type="caution">
    <text evidence="2">The sequence shown here is derived from an EMBL/GenBank/DDBJ whole genome shotgun (WGS) entry which is preliminary data.</text>
</comment>
<dbReference type="InterPro" id="IPR050903">
    <property type="entry name" value="Bact_Chemotaxis_MeTrfase"/>
</dbReference>
<dbReference type="PRINTS" id="PR00996">
    <property type="entry name" value="CHERMTFRASE"/>
</dbReference>
<dbReference type="PANTHER" id="PTHR24422:SF8">
    <property type="entry name" value="CHEMOTAXIS PROTEIN"/>
    <property type="match status" value="1"/>
</dbReference>
<proteinExistence type="predicted"/>
<evidence type="ECO:0000313" key="3">
    <source>
        <dbReference type="Proteomes" id="UP001195963"/>
    </source>
</evidence>
<evidence type="ECO:0000313" key="2">
    <source>
        <dbReference type="EMBL" id="MBW8183837.1"/>
    </source>
</evidence>
<name>A0ABS7E483_9GAMM</name>
<accession>A0ABS7E483</accession>
<feature type="domain" description="CheR-type methyltransferase" evidence="1">
    <location>
        <begin position="2"/>
        <end position="265"/>
    </location>
</feature>
<dbReference type="PANTHER" id="PTHR24422">
    <property type="entry name" value="CHEMOTAXIS PROTEIN METHYLTRANSFERASE"/>
    <property type="match status" value="1"/>
</dbReference>